<keyword evidence="12" id="KW-0256">Endoplasmic reticulum</keyword>
<dbReference type="GO" id="GO:0004180">
    <property type="term" value="F:carboxypeptidase activity"/>
    <property type="evidence" value="ECO:0007669"/>
    <property type="project" value="UniProtKB-KW"/>
</dbReference>
<evidence type="ECO:0000256" key="15">
    <source>
        <dbReference type="ARBA" id="ARBA00023049"/>
    </source>
</evidence>
<keyword evidence="6" id="KW-0964">Secreted</keyword>
<evidence type="ECO:0000256" key="7">
    <source>
        <dbReference type="ARBA" id="ARBA00022645"/>
    </source>
</evidence>
<evidence type="ECO:0000256" key="16">
    <source>
        <dbReference type="ARBA" id="ARBA00023145"/>
    </source>
</evidence>
<keyword evidence="18" id="KW-0458">Lysosome</keyword>
<accession>A0A4U0GY21</accession>
<dbReference type="Proteomes" id="UP000309872">
    <property type="component" value="Unassembled WGS sequence"/>
</dbReference>
<evidence type="ECO:0000256" key="11">
    <source>
        <dbReference type="ARBA" id="ARBA00022801"/>
    </source>
</evidence>
<comment type="subunit">
    <text evidence="19">Homodimer. The monomeric form is inactive while the homodimer is active.</text>
</comment>
<reference evidence="22 23" key="1">
    <citation type="submission" date="2019-04" db="EMBL/GenBank/DDBJ databases">
        <title>Sphingobacterium olei sp. nov., isolated from oil-contaminated soil.</title>
        <authorList>
            <person name="Liu B."/>
        </authorList>
    </citation>
    <scope>NUCLEOTIDE SEQUENCE [LARGE SCALE GENOMIC DNA]</scope>
    <source>
        <strain evidence="22 23">Y3L14</strain>
    </source>
</reference>
<evidence type="ECO:0000256" key="6">
    <source>
        <dbReference type="ARBA" id="ARBA00022525"/>
    </source>
</evidence>
<dbReference type="InterPro" id="IPR039866">
    <property type="entry name" value="CPQ"/>
</dbReference>
<proteinExistence type="predicted"/>
<sequence>MRIFRALNLTLNMRKLFSILFISFGGMQINCAQQDSIMFDRIYHESFYNGQAYDNLRYLTKEIGHRIAGSKKADQAVVWSKGLMEGLGLDKVYLQNVEVPYWDRGPKEKAHIVETGEPLNVLALGGSVATPINGLEAEVIEIELLSDLRKYGEQVRGKIVFINKPWDESMVETGVAYGLNAGQRSRGPGEAAKLGAVAFLFRSLSSSAIDDYPHTGGTRYIDGVDRIPAIAISAVSANRLSERLKENPKAKVYLEQHAAWKDNVPTHNVIGEWIGSEFPEKIITIGGHIDSWDVGEGAHDNGTGTMGTLDALRTLKALGYKPRHTIRLVFYMNEENGVHGSMAYGRYAKDKNEQLIAGIESDAGGFAPRGFDIKASASQVEWMQKHWKPLFEQKFWVSRFLSGSPGVDSGVWGEHFPNTTMFNFRPDPHRYFDLHHTDKDVFEAVDRRELQSGVAAIASLLYLVDQQIDELHKK</sequence>
<dbReference type="GO" id="GO:0005576">
    <property type="term" value="C:extracellular region"/>
    <property type="evidence" value="ECO:0007669"/>
    <property type="project" value="UniProtKB-SubCell"/>
</dbReference>
<evidence type="ECO:0000256" key="14">
    <source>
        <dbReference type="ARBA" id="ARBA00023034"/>
    </source>
</evidence>
<keyword evidence="8" id="KW-0645">Protease</keyword>
<keyword evidence="17" id="KW-0325">Glycoprotein</keyword>
<evidence type="ECO:0000256" key="13">
    <source>
        <dbReference type="ARBA" id="ARBA00022833"/>
    </source>
</evidence>
<evidence type="ECO:0000256" key="9">
    <source>
        <dbReference type="ARBA" id="ARBA00022723"/>
    </source>
</evidence>
<evidence type="ECO:0000256" key="5">
    <source>
        <dbReference type="ARBA" id="ARBA00014116"/>
    </source>
</evidence>
<evidence type="ECO:0000256" key="18">
    <source>
        <dbReference type="ARBA" id="ARBA00023228"/>
    </source>
</evidence>
<dbReference type="GO" id="GO:0005764">
    <property type="term" value="C:lysosome"/>
    <property type="evidence" value="ECO:0007669"/>
    <property type="project" value="UniProtKB-SubCell"/>
</dbReference>
<keyword evidence="23" id="KW-1185">Reference proteome</keyword>
<evidence type="ECO:0000313" key="22">
    <source>
        <dbReference type="EMBL" id="TJY63978.1"/>
    </source>
</evidence>
<evidence type="ECO:0000256" key="1">
    <source>
        <dbReference type="ARBA" id="ARBA00004240"/>
    </source>
</evidence>
<dbReference type="InterPro" id="IPR007484">
    <property type="entry name" value="Peptidase_M28"/>
</dbReference>
<keyword evidence="9" id="KW-0479">Metal-binding</keyword>
<keyword evidence="16" id="KW-0865">Zymogen</keyword>
<evidence type="ECO:0000256" key="3">
    <source>
        <dbReference type="ARBA" id="ARBA00004555"/>
    </source>
</evidence>
<dbReference type="OrthoDB" id="9769665at2"/>
<keyword evidence="11 22" id="KW-0378">Hydrolase</keyword>
<dbReference type="GO" id="GO:0070573">
    <property type="term" value="F:metallodipeptidase activity"/>
    <property type="evidence" value="ECO:0007669"/>
    <property type="project" value="InterPro"/>
</dbReference>
<evidence type="ECO:0000256" key="10">
    <source>
        <dbReference type="ARBA" id="ARBA00022729"/>
    </source>
</evidence>
<dbReference type="PANTHER" id="PTHR12053">
    <property type="entry name" value="PROTEASE FAMILY M28 PLASMA GLUTAMATE CARBOXYPEPTIDASE-RELATED"/>
    <property type="match status" value="1"/>
</dbReference>
<dbReference type="Gene3D" id="3.40.630.10">
    <property type="entry name" value="Zn peptidases"/>
    <property type="match status" value="1"/>
</dbReference>
<gene>
    <name evidence="22" type="ORF">FAZ19_17125</name>
</gene>
<dbReference type="SUPFAM" id="SSF53187">
    <property type="entry name" value="Zn-dependent exopeptidases"/>
    <property type="match status" value="1"/>
</dbReference>
<keyword evidence="10" id="KW-0732">Signal</keyword>
<keyword evidence="15" id="KW-0482">Metalloprotease</keyword>
<feature type="domain" description="Peptidase M28" evidence="21">
    <location>
        <begin position="268"/>
        <end position="451"/>
    </location>
</feature>
<dbReference type="EMBL" id="SUKA01000005">
    <property type="protein sequence ID" value="TJY63978.1"/>
    <property type="molecule type" value="Genomic_DNA"/>
</dbReference>
<dbReference type="PANTHER" id="PTHR12053:SF3">
    <property type="entry name" value="CARBOXYPEPTIDASE Q"/>
    <property type="match status" value="1"/>
</dbReference>
<evidence type="ECO:0000259" key="21">
    <source>
        <dbReference type="Pfam" id="PF04389"/>
    </source>
</evidence>
<evidence type="ECO:0000256" key="17">
    <source>
        <dbReference type="ARBA" id="ARBA00023180"/>
    </source>
</evidence>
<dbReference type="GO" id="GO:0006508">
    <property type="term" value="P:proteolysis"/>
    <property type="evidence" value="ECO:0007669"/>
    <property type="project" value="UniProtKB-KW"/>
</dbReference>
<evidence type="ECO:0000256" key="12">
    <source>
        <dbReference type="ARBA" id="ARBA00022824"/>
    </source>
</evidence>
<comment type="caution">
    <text evidence="22">The sequence shown here is derived from an EMBL/GenBank/DDBJ whole genome shotgun (WGS) entry which is preliminary data.</text>
</comment>
<protein>
    <recommendedName>
        <fullName evidence="5">Carboxypeptidase Q</fullName>
    </recommendedName>
    <alternativeName>
        <fullName evidence="20">Plasma glutamate carboxypeptidase</fullName>
    </alternativeName>
</protein>
<evidence type="ECO:0000256" key="2">
    <source>
        <dbReference type="ARBA" id="ARBA00004371"/>
    </source>
</evidence>
<name>A0A4U0GY21_9SPHI</name>
<evidence type="ECO:0000256" key="4">
    <source>
        <dbReference type="ARBA" id="ARBA00004613"/>
    </source>
</evidence>
<keyword evidence="7" id="KW-0121">Carboxypeptidase</keyword>
<evidence type="ECO:0000256" key="20">
    <source>
        <dbReference type="ARBA" id="ARBA00033328"/>
    </source>
</evidence>
<comment type="subcellular location">
    <subcellularLocation>
        <location evidence="1">Endoplasmic reticulum</location>
    </subcellularLocation>
    <subcellularLocation>
        <location evidence="3">Golgi apparatus</location>
    </subcellularLocation>
    <subcellularLocation>
        <location evidence="2">Lysosome</location>
    </subcellularLocation>
    <subcellularLocation>
        <location evidence="4">Secreted</location>
    </subcellularLocation>
</comment>
<dbReference type="Pfam" id="PF04389">
    <property type="entry name" value="Peptidase_M28"/>
    <property type="match status" value="1"/>
</dbReference>
<keyword evidence="13" id="KW-0862">Zinc</keyword>
<evidence type="ECO:0000313" key="23">
    <source>
        <dbReference type="Proteomes" id="UP000309872"/>
    </source>
</evidence>
<dbReference type="Gene3D" id="3.50.30.30">
    <property type="match status" value="1"/>
</dbReference>
<dbReference type="GO" id="GO:0046872">
    <property type="term" value="F:metal ion binding"/>
    <property type="evidence" value="ECO:0007669"/>
    <property type="project" value="UniProtKB-KW"/>
</dbReference>
<keyword evidence="14" id="KW-0333">Golgi apparatus</keyword>
<evidence type="ECO:0000256" key="8">
    <source>
        <dbReference type="ARBA" id="ARBA00022670"/>
    </source>
</evidence>
<evidence type="ECO:0000256" key="19">
    <source>
        <dbReference type="ARBA" id="ARBA00025833"/>
    </source>
</evidence>
<dbReference type="AlphaFoldDB" id="A0A4U0GY21"/>
<organism evidence="22 23">
    <name type="scientific">Sphingobacterium alkalisoli</name>
    <dbReference type="NCBI Taxonomy" id="1874115"/>
    <lineage>
        <taxon>Bacteria</taxon>
        <taxon>Pseudomonadati</taxon>
        <taxon>Bacteroidota</taxon>
        <taxon>Sphingobacteriia</taxon>
        <taxon>Sphingobacteriales</taxon>
        <taxon>Sphingobacteriaceae</taxon>
        <taxon>Sphingobacterium</taxon>
    </lineage>
</organism>